<dbReference type="Pfam" id="PF03088">
    <property type="entry name" value="Str_synth"/>
    <property type="match status" value="1"/>
</dbReference>
<dbReference type="GO" id="GO:0016787">
    <property type="term" value="F:hydrolase activity"/>
    <property type="evidence" value="ECO:0007669"/>
    <property type="project" value="TreeGrafter"/>
</dbReference>
<gene>
    <name evidence="6" type="ORF">HYC85_025785</name>
</gene>
<protein>
    <recommendedName>
        <fullName evidence="5">Strictosidine synthase conserved region domain-containing protein</fullName>
    </recommendedName>
</protein>
<evidence type="ECO:0000313" key="7">
    <source>
        <dbReference type="Proteomes" id="UP000593564"/>
    </source>
</evidence>
<dbReference type="GO" id="GO:0012505">
    <property type="term" value="C:endomembrane system"/>
    <property type="evidence" value="ECO:0007669"/>
    <property type="project" value="TreeGrafter"/>
</dbReference>
<evidence type="ECO:0000256" key="1">
    <source>
        <dbReference type="ARBA" id="ARBA00004116"/>
    </source>
</evidence>
<sequence>MPICRNYISVIVSGDKTGRLMKYDPQSKETTVLLENLTFPNEVALSKDGDFILVADTTNCKIMRLWLKSSKSWIVLKILPISWDFQTTLGGTSRESFGSQFMRREGRF</sequence>
<name>A0A7J7GBY6_CAMSI</name>
<keyword evidence="4" id="KW-0325">Glycoprotein</keyword>
<dbReference type="Proteomes" id="UP000593564">
    <property type="component" value="Unassembled WGS sequence"/>
</dbReference>
<organism evidence="6 7">
    <name type="scientific">Camellia sinensis</name>
    <name type="common">Tea plant</name>
    <name type="synonym">Thea sinensis</name>
    <dbReference type="NCBI Taxonomy" id="4442"/>
    <lineage>
        <taxon>Eukaryota</taxon>
        <taxon>Viridiplantae</taxon>
        <taxon>Streptophyta</taxon>
        <taxon>Embryophyta</taxon>
        <taxon>Tracheophyta</taxon>
        <taxon>Spermatophyta</taxon>
        <taxon>Magnoliopsida</taxon>
        <taxon>eudicotyledons</taxon>
        <taxon>Gunneridae</taxon>
        <taxon>Pentapetalae</taxon>
        <taxon>asterids</taxon>
        <taxon>Ericales</taxon>
        <taxon>Theaceae</taxon>
        <taxon>Camellia</taxon>
    </lineage>
</organism>
<dbReference type="EMBL" id="JACBKZ010000012">
    <property type="protein sequence ID" value="KAF5938279.1"/>
    <property type="molecule type" value="Genomic_DNA"/>
</dbReference>
<proteinExistence type="inferred from homology"/>
<dbReference type="PANTHER" id="PTHR10426">
    <property type="entry name" value="STRICTOSIDINE SYNTHASE-RELATED"/>
    <property type="match status" value="1"/>
</dbReference>
<dbReference type="InterPro" id="IPR018119">
    <property type="entry name" value="Strictosidine_synth_cons-reg"/>
</dbReference>
<evidence type="ECO:0000256" key="3">
    <source>
        <dbReference type="ARBA" id="ARBA00022554"/>
    </source>
</evidence>
<comment type="similarity">
    <text evidence="2">Belongs to the strictosidine synthase family.</text>
</comment>
<accession>A0A7J7GBY6</accession>
<evidence type="ECO:0000313" key="6">
    <source>
        <dbReference type="EMBL" id="KAF5938279.1"/>
    </source>
</evidence>
<keyword evidence="3" id="KW-0926">Vacuole</keyword>
<dbReference type="AlphaFoldDB" id="A0A7J7GBY6"/>
<dbReference type="Gene3D" id="2.120.10.30">
    <property type="entry name" value="TolB, C-terminal domain"/>
    <property type="match status" value="1"/>
</dbReference>
<keyword evidence="7" id="KW-1185">Reference proteome</keyword>
<evidence type="ECO:0000256" key="4">
    <source>
        <dbReference type="ARBA" id="ARBA00023180"/>
    </source>
</evidence>
<reference evidence="7" key="1">
    <citation type="journal article" date="2020" name="Nat. Commun.">
        <title>Genome assembly of wild tea tree DASZ reveals pedigree and selection history of tea varieties.</title>
        <authorList>
            <person name="Zhang W."/>
            <person name="Zhang Y."/>
            <person name="Qiu H."/>
            <person name="Guo Y."/>
            <person name="Wan H."/>
            <person name="Zhang X."/>
            <person name="Scossa F."/>
            <person name="Alseekh S."/>
            <person name="Zhang Q."/>
            <person name="Wang P."/>
            <person name="Xu L."/>
            <person name="Schmidt M.H."/>
            <person name="Jia X."/>
            <person name="Li D."/>
            <person name="Zhu A."/>
            <person name="Guo F."/>
            <person name="Chen W."/>
            <person name="Ni D."/>
            <person name="Usadel B."/>
            <person name="Fernie A.R."/>
            <person name="Wen W."/>
        </authorList>
    </citation>
    <scope>NUCLEOTIDE SEQUENCE [LARGE SCALE GENOMIC DNA]</scope>
    <source>
        <strain evidence="7">cv. G240</strain>
    </source>
</reference>
<evidence type="ECO:0000256" key="2">
    <source>
        <dbReference type="ARBA" id="ARBA00009191"/>
    </source>
</evidence>
<dbReference type="GO" id="GO:0005773">
    <property type="term" value="C:vacuole"/>
    <property type="evidence" value="ECO:0007669"/>
    <property type="project" value="UniProtKB-SubCell"/>
</dbReference>
<evidence type="ECO:0000259" key="5">
    <source>
        <dbReference type="Pfam" id="PF03088"/>
    </source>
</evidence>
<comment type="subcellular location">
    <subcellularLocation>
        <location evidence="1">Vacuole</location>
    </subcellularLocation>
</comment>
<feature type="domain" description="Strictosidine synthase conserved region" evidence="5">
    <location>
        <begin position="5"/>
        <end position="69"/>
    </location>
</feature>
<comment type="caution">
    <text evidence="6">The sequence shown here is derived from an EMBL/GenBank/DDBJ whole genome shotgun (WGS) entry which is preliminary data.</text>
</comment>
<reference evidence="6 7" key="2">
    <citation type="submission" date="2020-07" db="EMBL/GenBank/DDBJ databases">
        <title>Genome assembly of wild tea tree DASZ reveals pedigree and selection history of tea varieties.</title>
        <authorList>
            <person name="Zhang W."/>
        </authorList>
    </citation>
    <scope>NUCLEOTIDE SEQUENCE [LARGE SCALE GENOMIC DNA]</scope>
    <source>
        <strain evidence="7">cv. G240</strain>
        <tissue evidence="6">Leaf</tissue>
    </source>
</reference>
<dbReference type="InterPro" id="IPR011042">
    <property type="entry name" value="6-blade_b-propeller_TolB-like"/>
</dbReference>
<dbReference type="PANTHER" id="PTHR10426:SF79">
    <property type="entry name" value="PROTEIN STRICTOSIDINE SYNTHASE-LIKE 2"/>
    <property type="match status" value="1"/>
</dbReference>
<dbReference type="SUPFAM" id="SSF63829">
    <property type="entry name" value="Calcium-dependent phosphotriesterase"/>
    <property type="match status" value="1"/>
</dbReference>